<reference evidence="3" key="1">
    <citation type="journal article" date="2023" name="Microb. Genom.">
        <title>Mesoterricola silvestris gen. nov., sp. nov., Mesoterricola sediminis sp. nov., Geothrix oryzae sp. nov., Geothrix edaphica sp. nov., Geothrix rubra sp. nov., and Geothrix limicola sp. nov., six novel members of Acidobacteriota isolated from soils.</title>
        <authorList>
            <person name="Weisberg A.J."/>
            <person name="Pearce E."/>
            <person name="Kramer C.G."/>
            <person name="Chang J.H."/>
            <person name="Clarke C.R."/>
        </authorList>
    </citation>
    <scope>NUCLEOTIDE SEQUENCE</scope>
    <source>
        <strain evidence="3">ND06-05F</strain>
    </source>
</reference>
<dbReference type="InterPro" id="IPR013222">
    <property type="entry name" value="Glyco_hyd_98_carb-bd"/>
</dbReference>
<dbReference type="InterPro" id="IPR038637">
    <property type="entry name" value="NPCBM_sf"/>
</dbReference>
<organism evidence="3 4">
    <name type="scientific">Streptomyces europaeiscabiei</name>
    <dbReference type="NCBI Taxonomy" id="146819"/>
    <lineage>
        <taxon>Bacteria</taxon>
        <taxon>Bacillati</taxon>
        <taxon>Actinomycetota</taxon>
        <taxon>Actinomycetes</taxon>
        <taxon>Kitasatosporales</taxon>
        <taxon>Streptomycetaceae</taxon>
        <taxon>Streptomyces</taxon>
    </lineage>
</organism>
<dbReference type="InterPro" id="IPR008979">
    <property type="entry name" value="Galactose-bd-like_sf"/>
</dbReference>
<feature type="compositionally biased region" description="Low complexity" evidence="1">
    <location>
        <begin position="30"/>
        <end position="69"/>
    </location>
</feature>
<evidence type="ECO:0000313" key="3">
    <source>
        <dbReference type="EMBL" id="MDX3130812.1"/>
    </source>
</evidence>
<evidence type="ECO:0000313" key="4">
    <source>
        <dbReference type="Proteomes" id="UP001273589"/>
    </source>
</evidence>
<evidence type="ECO:0000259" key="2">
    <source>
        <dbReference type="Pfam" id="PF08305"/>
    </source>
</evidence>
<feature type="region of interest" description="Disordered" evidence="1">
    <location>
        <begin position="25"/>
        <end position="69"/>
    </location>
</feature>
<gene>
    <name evidence="3" type="ORF">PV367_13655</name>
</gene>
<name>A0AAJ2PNN3_9ACTN</name>
<accession>A0AAJ2PNN3</accession>
<feature type="domain" description="Glycosyl hydrolase family 98 putative carbohydrate-binding module" evidence="2">
    <location>
        <begin position="114"/>
        <end position="203"/>
    </location>
</feature>
<dbReference type="RefSeq" id="WP_319691684.1">
    <property type="nucleotide sequence ID" value="NZ_JARAWN010000064.1"/>
</dbReference>
<dbReference type="Pfam" id="PF08305">
    <property type="entry name" value="NPCBM"/>
    <property type="match status" value="1"/>
</dbReference>
<dbReference type="Gene3D" id="2.60.120.1060">
    <property type="entry name" value="NPCBM/NEW2 domain"/>
    <property type="match status" value="1"/>
</dbReference>
<comment type="caution">
    <text evidence="3">The sequence shown here is derived from an EMBL/GenBank/DDBJ whole genome shotgun (WGS) entry which is preliminary data.</text>
</comment>
<dbReference type="AlphaFoldDB" id="A0AAJ2PNN3"/>
<sequence length="205" mass="22108">MAALIAACVTLLGFFLQYGPFSPDGGGKDVSSASTPTASVTKESGSSGSGASEPPTEVPPTESTSSPLPTVQYLDSMKTLGEEPDTGLVTIDGSDYSHTVMEELWGCNSSVVEQLDYDLQSKWKTFSAHIGITSNSDPKAKVSFRVYLDGVPHKKEYVFTYRESDDIEVDVSGVGQLRLETEIYRDGENCDPDAYGAWGEAQLRR</sequence>
<evidence type="ECO:0000256" key="1">
    <source>
        <dbReference type="SAM" id="MobiDB-lite"/>
    </source>
</evidence>
<proteinExistence type="predicted"/>
<dbReference type="EMBL" id="JARAWN010000064">
    <property type="protein sequence ID" value="MDX3130812.1"/>
    <property type="molecule type" value="Genomic_DNA"/>
</dbReference>
<protein>
    <submittedName>
        <fullName evidence="3">NPCBM/NEW2 domain-containing protein</fullName>
    </submittedName>
</protein>
<dbReference type="SUPFAM" id="SSF49785">
    <property type="entry name" value="Galactose-binding domain-like"/>
    <property type="match status" value="1"/>
</dbReference>
<dbReference type="Proteomes" id="UP001273589">
    <property type="component" value="Unassembled WGS sequence"/>
</dbReference>